<proteinExistence type="predicted"/>
<evidence type="ECO:0000313" key="11">
    <source>
        <dbReference type="EMBL" id="CDQ93413.1"/>
    </source>
</evidence>
<dbReference type="SMART" id="SM00408">
    <property type="entry name" value="IGc2"/>
    <property type="match status" value="5"/>
</dbReference>
<keyword evidence="5 9" id="KW-1133">Transmembrane helix</keyword>
<dbReference type="InterPro" id="IPR003599">
    <property type="entry name" value="Ig_sub"/>
</dbReference>
<dbReference type="FunFam" id="2.60.40.10:FF:000491">
    <property type="entry name" value="Immunoglobulin superfamily, member 3"/>
    <property type="match status" value="1"/>
</dbReference>
<dbReference type="STRING" id="8022.A0A060YNH1"/>
<dbReference type="Pfam" id="PF07686">
    <property type="entry name" value="V-set"/>
    <property type="match status" value="4"/>
</dbReference>
<evidence type="ECO:0000313" key="12">
    <source>
        <dbReference type="Proteomes" id="UP000193380"/>
    </source>
</evidence>
<feature type="domain" description="Ig-like" evidence="10">
    <location>
        <begin position="277"/>
        <end position="418"/>
    </location>
</feature>
<name>A0A060YNH1_ONCMY</name>
<dbReference type="Pfam" id="PF13927">
    <property type="entry name" value="Ig_3"/>
    <property type="match status" value="1"/>
</dbReference>
<keyword evidence="4" id="KW-0677">Repeat</keyword>
<evidence type="ECO:0000256" key="4">
    <source>
        <dbReference type="ARBA" id="ARBA00022737"/>
    </source>
</evidence>
<dbReference type="AlphaFoldDB" id="A0A060YNH1"/>
<feature type="domain" description="Ig-like" evidence="10">
    <location>
        <begin position="437"/>
        <end position="561"/>
    </location>
</feature>
<dbReference type="InterPro" id="IPR007110">
    <property type="entry name" value="Ig-like_dom"/>
</dbReference>
<accession>A0A060YNH1</accession>
<feature type="domain" description="Ig-like" evidence="10">
    <location>
        <begin position="812"/>
        <end position="930"/>
    </location>
</feature>
<dbReference type="Proteomes" id="UP000193380">
    <property type="component" value="Unassembled WGS sequence"/>
</dbReference>
<gene>
    <name evidence="11" type="ORF">GSONMT00017283001</name>
</gene>
<feature type="transmembrane region" description="Helical" evidence="9">
    <location>
        <begin position="1113"/>
        <end position="1136"/>
    </location>
</feature>
<keyword evidence="8" id="KW-0393">Immunoglobulin domain</keyword>
<comment type="subcellular location">
    <subcellularLocation>
        <location evidence="1">Membrane</location>
        <topology evidence="1">Single-pass type I membrane protein</topology>
    </subcellularLocation>
</comment>
<evidence type="ECO:0000256" key="6">
    <source>
        <dbReference type="ARBA" id="ARBA00023136"/>
    </source>
</evidence>
<feature type="domain" description="Ig-like" evidence="10">
    <location>
        <begin position="569"/>
        <end position="670"/>
    </location>
</feature>
<sequence>MGCLQPYITGILFFLSGLIQWGGARVLVELQSGPLHRVIGYPISISCNVSGFSNPSAQQDFRFSVYKPEKPTQEIQIISTDDKNYAMAVYGARVREGVITLERLSVTSVLFHVKSLVDGDEGEYECHTPNSEAVYDGTYNAKTTLKVIGDTLTASSTGPASFSLSEGDDLTLQCLASSNTFQHTHLSITWYHHGDREASPHPIISLDRDLKVSPGQRFEGRYQAGFIVLDKLEEATYRLKMARIELSDAGRISCQAQEWIQDPDRSWYPIAQKDTQPTTLEVKAIVVAPDQGSSSMVVSMTVHKTHLQEGEELSLQCIVNTQGPVGQFFSVAWVKDNQELAHIGPTGVLSVGPKYGGRERGGELRAVRTREKTHLLTLQPVRTQDQGVYHCRAWPEERDGNGVFTQGSTQDSTTETITITATGDSWVIKMSHQALTPSFCLSSESGLTVAMETQQVSVDEGDALQLTCRVSGVKGQLSITWQHRSASMATGPFSDVISLSRVGVMELGAEFGKRNVRTMRPMADIFTLELGEVTPSDAGAYQCTVSEWTTEANGNGKKTHSQSQDCSVESLLSVYLSSRGVQVTVGGEVELVCRVQGPSLPVTVTWSLQREGQSAPDNILTLSYTGDITWSGDQSNYQLRATTGKKEVRYYLRIIKASHKEAGRYQCVISVFLQGRHRKPQNSNALGVLVQNPKGVLTLSSSSSPLDKSVKTDIQMECFVAKATSNSSRFAVSWLAQKNGEGNKTVLSSDRDAVITLGLGLGTEQRISMRRREGRSFELTIRQARSWDNGMYYCVVEEWLQDPHGQWYKLPPSSAAMELRLKETESVLTLSSSPSPLDQSVNTDIQMECSVVKPTANSSLFAVIWLAQKKGEGNQTILHSYHDAVVTVGQGAGLGGEQRISMRRREGQRFELTIRQARSWDSGMYYCVVEEWLQDPLGRWYKLLPSSAAMELRVLQTVTDLSVNQTDLEMEVKEGEGAELTCALTSGDPASLYSLTWFYMRRGSSSSLRVPLVILGHDGVLKYPEDQDNQGLQDQKGRLIFSRPTRGTFLLGLQRALQGDSGVYQCQVDQYKLIHSNWELSATNQSGTTNLTVRRPIEDVSELLSERGFVTELVLGIFIPLVCILAILVVVLSIKLKRQGSAGNKKQAKSLWLEFNPRPED</sequence>
<evidence type="ECO:0000259" key="10">
    <source>
        <dbReference type="PROSITE" id="PS50835"/>
    </source>
</evidence>
<keyword evidence="6 9" id="KW-0472">Membrane</keyword>
<dbReference type="SMART" id="SM00409">
    <property type="entry name" value="IG"/>
    <property type="match status" value="8"/>
</dbReference>
<feature type="domain" description="Ig-like" evidence="10">
    <location>
        <begin position="945"/>
        <end position="1092"/>
    </location>
</feature>
<reference evidence="11" key="2">
    <citation type="submission" date="2014-03" db="EMBL/GenBank/DDBJ databases">
        <authorList>
            <person name="Genoscope - CEA"/>
        </authorList>
    </citation>
    <scope>NUCLEOTIDE SEQUENCE</scope>
</reference>
<dbReference type="EMBL" id="FR915120">
    <property type="protein sequence ID" value="CDQ93413.1"/>
    <property type="molecule type" value="Genomic_DNA"/>
</dbReference>
<keyword evidence="3" id="KW-0732">Signal</keyword>
<dbReference type="InterPro" id="IPR003598">
    <property type="entry name" value="Ig_sub2"/>
</dbReference>
<keyword evidence="2 9" id="KW-0812">Transmembrane</keyword>
<organism evidence="11 12">
    <name type="scientific">Oncorhynchus mykiss</name>
    <name type="common">Rainbow trout</name>
    <name type="synonym">Salmo gairdneri</name>
    <dbReference type="NCBI Taxonomy" id="8022"/>
    <lineage>
        <taxon>Eukaryota</taxon>
        <taxon>Metazoa</taxon>
        <taxon>Chordata</taxon>
        <taxon>Craniata</taxon>
        <taxon>Vertebrata</taxon>
        <taxon>Euteleostomi</taxon>
        <taxon>Actinopterygii</taxon>
        <taxon>Neopterygii</taxon>
        <taxon>Teleostei</taxon>
        <taxon>Protacanthopterygii</taxon>
        <taxon>Salmoniformes</taxon>
        <taxon>Salmonidae</taxon>
        <taxon>Salmoninae</taxon>
        <taxon>Oncorhynchus</taxon>
    </lineage>
</organism>
<reference evidence="11" key="1">
    <citation type="journal article" date="2014" name="Nat. Commun.">
        <title>The rainbow trout genome provides novel insights into evolution after whole-genome duplication in vertebrates.</title>
        <authorList>
            <person name="Berthelot C."/>
            <person name="Brunet F."/>
            <person name="Chalopin D."/>
            <person name="Juanchich A."/>
            <person name="Bernard M."/>
            <person name="Noel B."/>
            <person name="Bento P."/>
            <person name="Da Silva C."/>
            <person name="Labadie K."/>
            <person name="Alberti A."/>
            <person name="Aury J.M."/>
            <person name="Louis A."/>
            <person name="Dehais P."/>
            <person name="Bardou P."/>
            <person name="Montfort J."/>
            <person name="Klopp C."/>
            <person name="Cabau C."/>
            <person name="Gaspin C."/>
            <person name="Thorgaard G.H."/>
            <person name="Boussaha M."/>
            <person name="Quillet E."/>
            <person name="Guyomard R."/>
            <person name="Galiana D."/>
            <person name="Bobe J."/>
            <person name="Volff J.N."/>
            <person name="Genet C."/>
            <person name="Wincker P."/>
            <person name="Jaillon O."/>
            <person name="Roest Crollius H."/>
            <person name="Guiguen Y."/>
        </authorList>
    </citation>
    <scope>NUCLEOTIDE SEQUENCE [LARGE SCALE GENOMIC DNA]</scope>
</reference>
<dbReference type="InterPro" id="IPR051102">
    <property type="entry name" value="IgSF_V-set/TM_domain"/>
</dbReference>
<feature type="domain" description="Ig-like" evidence="10">
    <location>
        <begin position="150"/>
        <end position="257"/>
    </location>
</feature>
<dbReference type="PANTHER" id="PTHR12207:SF25">
    <property type="entry name" value="IMMUNOGLOBULIN SUPERFAMILY MEMBER 2"/>
    <property type="match status" value="1"/>
</dbReference>
<evidence type="ECO:0000256" key="8">
    <source>
        <dbReference type="ARBA" id="ARBA00023319"/>
    </source>
</evidence>
<dbReference type="PaxDb" id="8022-A0A060YNH1"/>
<dbReference type="CDD" id="cd00099">
    <property type="entry name" value="IgV"/>
    <property type="match status" value="1"/>
</dbReference>
<dbReference type="Gene3D" id="2.60.40.10">
    <property type="entry name" value="Immunoglobulins"/>
    <property type="match status" value="8"/>
</dbReference>
<dbReference type="PROSITE" id="PS50835">
    <property type="entry name" value="IG_LIKE"/>
    <property type="match status" value="7"/>
</dbReference>
<evidence type="ECO:0000256" key="5">
    <source>
        <dbReference type="ARBA" id="ARBA00022989"/>
    </source>
</evidence>
<feature type="domain" description="Ig-like" evidence="10">
    <location>
        <begin position="693"/>
        <end position="797"/>
    </location>
</feature>
<dbReference type="SMART" id="SM00406">
    <property type="entry name" value="IGv"/>
    <property type="match status" value="8"/>
</dbReference>
<evidence type="ECO:0000256" key="7">
    <source>
        <dbReference type="ARBA" id="ARBA00023157"/>
    </source>
</evidence>
<dbReference type="InterPro" id="IPR013783">
    <property type="entry name" value="Ig-like_fold"/>
</dbReference>
<dbReference type="FunFam" id="2.60.40.10:FF:000191">
    <property type="entry name" value="Immunoglobulin superfamily member 3"/>
    <property type="match status" value="1"/>
</dbReference>
<dbReference type="GO" id="GO:0016020">
    <property type="term" value="C:membrane"/>
    <property type="evidence" value="ECO:0007669"/>
    <property type="project" value="UniProtKB-SubCell"/>
</dbReference>
<keyword evidence="7" id="KW-1015">Disulfide bond</keyword>
<dbReference type="PANTHER" id="PTHR12207">
    <property type="entry name" value="V-SET AND TRANSMEMBRANE DOMAIN-CONTAINING PROTEIN"/>
    <property type="match status" value="1"/>
</dbReference>
<dbReference type="InterPro" id="IPR036179">
    <property type="entry name" value="Ig-like_dom_sf"/>
</dbReference>
<evidence type="ECO:0000256" key="9">
    <source>
        <dbReference type="SAM" id="Phobius"/>
    </source>
</evidence>
<evidence type="ECO:0000256" key="1">
    <source>
        <dbReference type="ARBA" id="ARBA00004479"/>
    </source>
</evidence>
<evidence type="ECO:0000256" key="3">
    <source>
        <dbReference type="ARBA" id="ARBA00022729"/>
    </source>
</evidence>
<protein>
    <recommendedName>
        <fullName evidence="10">Ig-like domain-containing protein</fullName>
    </recommendedName>
</protein>
<evidence type="ECO:0000256" key="2">
    <source>
        <dbReference type="ARBA" id="ARBA00022692"/>
    </source>
</evidence>
<dbReference type="InterPro" id="IPR013106">
    <property type="entry name" value="Ig_V-set"/>
</dbReference>
<dbReference type="SUPFAM" id="SSF48726">
    <property type="entry name" value="Immunoglobulin"/>
    <property type="match status" value="8"/>
</dbReference>